<evidence type="ECO:0000259" key="14">
    <source>
        <dbReference type="PROSITE" id="PS50192"/>
    </source>
</evidence>
<dbReference type="Pfam" id="PF00015">
    <property type="entry name" value="MCPsignal"/>
    <property type="match status" value="1"/>
</dbReference>
<dbReference type="InterPro" id="IPR003660">
    <property type="entry name" value="HAMP_dom"/>
</dbReference>
<feature type="transmembrane region" description="Helical" evidence="12">
    <location>
        <begin position="289"/>
        <end position="313"/>
    </location>
</feature>
<feature type="coiled-coil region" evidence="11">
    <location>
        <begin position="352"/>
        <end position="379"/>
    </location>
</feature>
<proteinExistence type="inferred from homology"/>
<feature type="domain" description="HAMP" evidence="15">
    <location>
        <begin position="310"/>
        <end position="363"/>
    </location>
</feature>
<dbReference type="GO" id="GO:0006935">
    <property type="term" value="P:chemotaxis"/>
    <property type="evidence" value="ECO:0007669"/>
    <property type="project" value="UniProtKB-KW"/>
</dbReference>
<dbReference type="PROSITE" id="PS50885">
    <property type="entry name" value="HAMP"/>
    <property type="match status" value="1"/>
</dbReference>
<keyword evidence="5 12" id="KW-0812">Transmembrane</keyword>
<feature type="domain" description="Methyl-accepting transducer" evidence="13">
    <location>
        <begin position="396"/>
        <end position="625"/>
    </location>
</feature>
<dbReference type="Pfam" id="PF02743">
    <property type="entry name" value="dCache_1"/>
    <property type="match status" value="1"/>
</dbReference>
<reference evidence="16 17" key="1">
    <citation type="submission" date="2018-01" db="EMBL/GenBank/DDBJ databases">
        <title>The draft genome sequence of Cohaesibacter sp. H1304.</title>
        <authorList>
            <person name="Wang N.-N."/>
            <person name="Du Z.-J."/>
        </authorList>
    </citation>
    <scope>NUCLEOTIDE SEQUENCE [LARGE SCALE GENOMIC DNA]</scope>
    <source>
        <strain evidence="16 17">H1304</strain>
    </source>
</reference>
<sequence length="659" mass="70406">MPNNKKSVKSLYVSLTKGIMAKVLLVATVTILVVFAVFAIYNDRLLTKETENSTAVFLESVGESTANSIHNWLEARLMMISSSAESATKLLPTEDPVQIFKNKVLEENFKNAYLGTEAGTFHIWPKIDLPDDFDPRGRPWYKGAASNGKAILTAPYVDASSKELIISVAAPAQSTKGLIGVAGADFSINTLVEMLADTDFDGKGYAYLVSKDGKILVHKNLELVDKPLSDAYPNGAPEIKGGIAEIEELNGTSLITFVPITGLPVDWYVALSMNKDMAYASLAEFRTSVAIASVLAAILMIIVLGFFLTRLIARPIQAMTIVMGRLAKGDNTAEIRGLERKDEVGAMAEAVLVFKQNAIEQEKMRAQQQEEEQAKQRRVERVDQLIEQFDAMVGDVLETITHSSSDLELTAKDLNATAESSAMGATTVAAASEEASTNVRSVAAASEELAASITEISRRVNQSRDIAERASGAAKQTDQTVQSLVVTTERISQIVSLINDIAAQTNLLALNATIEAARAGEMGKGFAVVASEVKSLADQTSKATDEIATQINAMQSVSHEAANAIRGIGDVIIEINEISAEIAASVDQQGSATQEIAHNVSEAAKGTQEVSESTVLVTEGARETELSASKVLNAALDLSSKSGSLSETVQNFVKSIRAA</sequence>
<evidence type="ECO:0000256" key="5">
    <source>
        <dbReference type="ARBA" id="ARBA00022692"/>
    </source>
</evidence>
<evidence type="ECO:0000256" key="1">
    <source>
        <dbReference type="ARBA" id="ARBA00004429"/>
    </source>
</evidence>
<dbReference type="InterPro" id="IPR004089">
    <property type="entry name" value="MCPsignal_dom"/>
</dbReference>
<feature type="domain" description="T-SNARE coiled-coil homology" evidence="14">
    <location>
        <begin position="555"/>
        <end position="617"/>
    </location>
</feature>
<accession>A0A2N5XQ94</accession>
<dbReference type="AlphaFoldDB" id="A0A2N5XQ94"/>
<name>A0A2N5XQ94_9HYPH</name>
<dbReference type="PANTHER" id="PTHR32089">
    <property type="entry name" value="METHYL-ACCEPTING CHEMOTAXIS PROTEIN MCPB"/>
    <property type="match status" value="1"/>
</dbReference>
<dbReference type="Gene3D" id="3.30.450.20">
    <property type="entry name" value="PAS domain"/>
    <property type="match status" value="2"/>
</dbReference>
<evidence type="ECO:0000256" key="3">
    <source>
        <dbReference type="ARBA" id="ARBA00022500"/>
    </source>
</evidence>
<evidence type="ECO:0000313" key="17">
    <source>
        <dbReference type="Proteomes" id="UP000234881"/>
    </source>
</evidence>
<evidence type="ECO:0000256" key="7">
    <source>
        <dbReference type="ARBA" id="ARBA00023136"/>
    </source>
</evidence>
<dbReference type="SUPFAM" id="SSF103190">
    <property type="entry name" value="Sensory domain-like"/>
    <property type="match status" value="1"/>
</dbReference>
<dbReference type="OrthoDB" id="7293398at2"/>
<organism evidence="16 17">
    <name type="scientific">Cohaesibacter celericrescens</name>
    <dbReference type="NCBI Taxonomy" id="2067669"/>
    <lineage>
        <taxon>Bacteria</taxon>
        <taxon>Pseudomonadati</taxon>
        <taxon>Pseudomonadota</taxon>
        <taxon>Alphaproteobacteria</taxon>
        <taxon>Hyphomicrobiales</taxon>
        <taxon>Cohaesibacteraceae</taxon>
    </lineage>
</organism>
<gene>
    <name evidence="16" type="ORF">C0081_11495</name>
</gene>
<dbReference type="PROSITE" id="PS50192">
    <property type="entry name" value="T_SNARE"/>
    <property type="match status" value="1"/>
</dbReference>
<protein>
    <submittedName>
        <fullName evidence="16">Methyl-accepting chemotaxis protein</fullName>
    </submittedName>
</protein>
<dbReference type="GO" id="GO:0005886">
    <property type="term" value="C:plasma membrane"/>
    <property type="evidence" value="ECO:0007669"/>
    <property type="project" value="UniProtKB-SubCell"/>
</dbReference>
<evidence type="ECO:0000256" key="10">
    <source>
        <dbReference type="PROSITE-ProRule" id="PRU00284"/>
    </source>
</evidence>
<evidence type="ECO:0000256" key="4">
    <source>
        <dbReference type="ARBA" id="ARBA00022519"/>
    </source>
</evidence>
<dbReference type="Gene3D" id="1.10.287.950">
    <property type="entry name" value="Methyl-accepting chemotaxis protein"/>
    <property type="match status" value="1"/>
</dbReference>
<evidence type="ECO:0000256" key="6">
    <source>
        <dbReference type="ARBA" id="ARBA00022989"/>
    </source>
</evidence>
<dbReference type="Gene3D" id="1.10.8.500">
    <property type="entry name" value="HAMP domain in histidine kinase"/>
    <property type="match status" value="1"/>
</dbReference>
<dbReference type="EMBL" id="PKUQ01000022">
    <property type="protein sequence ID" value="PLW76691.1"/>
    <property type="molecule type" value="Genomic_DNA"/>
</dbReference>
<dbReference type="Pfam" id="PF00672">
    <property type="entry name" value="HAMP"/>
    <property type="match status" value="1"/>
</dbReference>
<evidence type="ECO:0000256" key="11">
    <source>
        <dbReference type="SAM" id="Coils"/>
    </source>
</evidence>
<comment type="caution">
    <text evidence="16">The sequence shown here is derived from an EMBL/GenBank/DDBJ whole genome shotgun (WGS) entry which is preliminary data.</text>
</comment>
<evidence type="ECO:0000259" key="15">
    <source>
        <dbReference type="PROSITE" id="PS50885"/>
    </source>
</evidence>
<dbReference type="Proteomes" id="UP000234881">
    <property type="component" value="Unassembled WGS sequence"/>
</dbReference>
<dbReference type="InterPro" id="IPR033479">
    <property type="entry name" value="dCache_1"/>
</dbReference>
<evidence type="ECO:0000259" key="13">
    <source>
        <dbReference type="PROSITE" id="PS50111"/>
    </source>
</evidence>
<keyword evidence="11" id="KW-0175">Coiled coil</keyword>
<dbReference type="SUPFAM" id="SSF158472">
    <property type="entry name" value="HAMP domain-like"/>
    <property type="match status" value="1"/>
</dbReference>
<evidence type="ECO:0000313" key="16">
    <source>
        <dbReference type="EMBL" id="PLW76691.1"/>
    </source>
</evidence>
<comment type="similarity">
    <text evidence="9">Belongs to the methyl-accepting chemotaxis (MCP) protein family.</text>
</comment>
<dbReference type="PANTHER" id="PTHR32089:SF112">
    <property type="entry name" value="LYSOZYME-LIKE PROTEIN-RELATED"/>
    <property type="match status" value="1"/>
</dbReference>
<evidence type="ECO:0000256" key="12">
    <source>
        <dbReference type="SAM" id="Phobius"/>
    </source>
</evidence>
<keyword evidence="7 12" id="KW-0472">Membrane</keyword>
<keyword evidence="8 10" id="KW-0807">Transducer</keyword>
<dbReference type="CDD" id="cd12913">
    <property type="entry name" value="PDC1_MCP_like"/>
    <property type="match status" value="1"/>
</dbReference>
<feature type="transmembrane region" description="Helical" evidence="12">
    <location>
        <begin position="20"/>
        <end position="41"/>
    </location>
</feature>
<dbReference type="InterPro" id="IPR029151">
    <property type="entry name" value="Sensor-like_sf"/>
</dbReference>
<dbReference type="CDD" id="cd12912">
    <property type="entry name" value="PDC2_MCP_like"/>
    <property type="match status" value="1"/>
</dbReference>
<comment type="subcellular location">
    <subcellularLocation>
        <location evidence="1">Cell inner membrane</location>
        <topology evidence="1">Multi-pass membrane protein</topology>
    </subcellularLocation>
</comment>
<dbReference type="GO" id="GO:0007165">
    <property type="term" value="P:signal transduction"/>
    <property type="evidence" value="ECO:0007669"/>
    <property type="project" value="UniProtKB-KW"/>
</dbReference>
<keyword evidence="6 12" id="KW-1133">Transmembrane helix</keyword>
<keyword evidence="4" id="KW-0997">Cell inner membrane</keyword>
<keyword evidence="17" id="KW-1185">Reference proteome</keyword>
<dbReference type="InterPro" id="IPR000727">
    <property type="entry name" value="T_SNARE_dom"/>
</dbReference>
<dbReference type="SUPFAM" id="SSF58104">
    <property type="entry name" value="Methyl-accepting chemotaxis protein (MCP) signaling domain"/>
    <property type="match status" value="1"/>
</dbReference>
<evidence type="ECO:0000256" key="8">
    <source>
        <dbReference type="ARBA" id="ARBA00023224"/>
    </source>
</evidence>
<evidence type="ECO:0000256" key="9">
    <source>
        <dbReference type="ARBA" id="ARBA00029447"/>
    </source>
</evidence>
<dbReference type="PROSITE" id="PS50111">
    <property type="entry name" value="CHEMOTAXIS_TRANSDUC_2"/>
    <property type="match status" value="1"/>
</dbReference>
<keyword evidence="3" id="KW-0145">Chemotaxis</keyword>
<dbReference type="SMART" id="SM00304">
    <property type="entry name" value="HAMP"/>
    <property type="match status" value="1"/>
</dbReference>
<dbReference type="SMART" id="SM00283">
    <property type="entry name" value="MA"/>
    <property type="match status" value="1"/>
</dbReference>
<keyword evidence="2" id="KW-1003">Cell membrane</keyword>
<evidence type="ECO:0000256" key="2">
    <source>
        <dbReference type="ARBA" id="ARBA00022475"/>
    </source>
</evidence>
<dbReference type="CDD" id="cd06225">
    <property type="entry name" value="HAMP"/>
    <property type="match status" value="1"/>
</dbReference>